<evidence type="ECO:0000313" key="2">
    <source>
        <dbReference type="Proteomes" id="UP000386466"/>
    </source>
</evidence>
<keyword evidence="2" id="KW-1185">Reference proteome</keyword>
<proteinExistence type="predicted"/>
<dbReference type="AlphaFoldDB" id="A0A485MJV8"/>
<reference evidence="1 2" key="1">
    <citation type="submission" date="2019-01" db="EMBL/GenBank/DDBJ databases">
        <authorList>
            <person name="Alioto T."/>
            <person name="Alioto T."/>
        </authorList>
    </citation>
    <scope>NUCLEOTIDE SEQUENCE [LARGE SCALE GENOMIC DNA]</scope>
</reference>
<name>A0A485MJV8_LYNPA</name>
<dbReference type="Proteomes" id="UP000386466">
    <property type="component" value="Unassembled WGS sequence"/>
</dbReference>
<accession>A0A485MJV8</accession>
<dbReference type="EMBL" id="CAAGRJ010003351">
    <property type="protein sequence ID" value="VFV21200.1"/>
    <property type="molecule type" value="Genomic_DNA"/>
</dbReference>
<evidence type="ECO:0000313" key="1">
    <source>
        <dbReference type="EMBL" id="VFV21200.1"/>
    </source>
</evidence>
<sequence>MAREARPAAPRVRKGWVFFACVSVVTARRWAVARRATLRSPAPWPAPVPAPATENWLKESGRKPAGVAIRV</sequence>
<organism evidence="1 2">
    <name type="scientific">Lynx pardinus</name>
    <name type="common">Iberian lynx</name>
    <name type="synonym">Felis pardina</name>
    <dbReference type="NCBI Taxonomy" id="191816"/>
    <lineage>
        <taxon>Eukaryota</taxon>
        <taxon>Metazoa</taxon>
        <taxon>Chordata</taxon>
        <taxon>Craniata</taxon>
        <taxon>Vertebrata</taxon>
        <taxon>Euteleostomi</taxon>
        <taxon>Mammalia</taxon>
        <taxon>Eutheria</taxon>
        <taxon>Laurasiatheria</taxon>
        <taxon>Carnivora</taxon>
        <taxon>Feliformia</taxon>
        <taxon>Felidae</taxon>
        <taxon>Felinae</taxon>
        <taxon>Lynx</taxon>
    </lineage>
</organism>
<protein>
    <submittedName>
        <fullName evidence="1">Ral guanine nucleotide dissociation</fullName>
    </submittedName>
</protein>
<gene>
    <name evidence="1" type="ORF">LYPA_23C017594</name>
</gene>